<evidence type="ECO:0000256" key="1">
    <source>
        <dbReference type="SAM" id="Phobius"/>
    </source>
</evidence>
<dbReference type="AlphaFoldDB" id="A0A1M4V250"/>
<feature type="transmembrane region" description="Helical" evidence="1">
    <location>
        <begin position="37"/>
        <end position="55"/>
    </location>
</feature>
<keyword evidence="1" id="KW-0472">Membrane</keyword>
<protein>
    <submittedName>
        <fullName evidence="2">Uncharacterized protein</fullName>
    </submittedName>
</protein>
<keyword evidence="1" id="KW-0812">Transmembrane</keyword>
<dbReference type="RefSeq" id="WP_073192655.1">
    <property type="nucleotide sequence ID" value="NZ_FQTW01000003.1"/>
</dbReference>
<accession>A0A1M4V250</accession>
<evidence type="ECO:0000313" key="3">
    <source>
        <dbReference type="Proteomes" id="UP000184462"/>
    </source>
</evidence>
<organism evidence="2 3">
    <name type="scientific">Psychroflexus salarius</name>
    <dbReference type="NCBI Taxonomy" id="1155689"/>
    <lineage>
        <taxon>Bacteria</taxon>
        <taxon>Pseudomonadati</taxon>
        <taxon>Bacteroidota</taxon>
        <taxon>Flavobacteriia</taxon>
        <taxon>Flavobacteriales</taxon>
        <taxon>Flavobacteriaceae</taxon>
        <taxon>Psychroflexus</taxon>
    </lineage>
</organism>
<reference evidence="2 3" key="1">
    <citation type="submission" date="2016-11" db="EMBL/GenBank/DDBJ databases">
        <authorList>
            <person name="Jaros S."/>
            <person name="Januszkiewicz K."/>
            <person name="Wedrychowicz H."/>
        </authorList>
    </citation>
    <scope>NUCLEOTIDE SEQUENCE [LARGE SCALE GENOMIC DNA]</scope>
    <source>
        <strain evidence="2 3">DSM 25661</strain>
    </source>
</reference>
<proteinExistence type="predicted"/>
<evidence type="ECO:0000313" key="2">
    <source>
        <dbReference type="EMBL" id="SHE63056.1"/>
    </source>
</evidence>
<dbReference type="STRING" id="1155689.SAMN05444278_103210"/>
<keyword evidence="1" id="KW-1133">Transmembrane helix</keyword>
<dbReference type="Proteomes" id="UP000184462">
    <property type="component" value="Unassembled WGS sequence"/>
</dbReference>
<feature type="transmembrane region" description="Helical" evidence="1">
    <location>
        <begin position="7"/>
        <end position="25"/>
    </location>
</feature>
<name>A0A1M4V250_9FLAO</name>
<sequence length="68" mass="7745">MTFFIRFLLVFALGFLIYNLVIIDYSSPLTGRSFDSVIAAFIALAAIILLIILRLSQNLKKKYEEDSN</sequence>
<gene>
    <name evidence="2" type="ORF">SAMN05444278_103210</name>
</gene>
<keyword evidence="3" id="KW-1185">Reference proteome</keyword>
<dbReference type="EMBL" id="FQTW01000003">
    <property type="protein sequence ID" value="SHE63056.1"/>
    <property type="molecule type" value="Genomic_DNA"/>
</dbReference>